<dbReference type="GO" id="GO:0003940">
    <property type="term" value="F:L-iduronidase activity"/>
    <property type="evidence" value="ECO:0007669"/>
    <property type="project" value="TreeGrafter"/>
</dbReference>
<dbReference type="InterPro" id="IPR017853">
    <property type="entry name" value="GH"/>
</dbReference>
<dbReference type="PANTHER" id="PTHR12631">
    <property type="entry name" value="ALPHA-L-IDURONIDASE"/>
    <property type="match status" value="1"/>
</dbReference>
<reference evidence="9" key="1">
    <citation type="submission" date="2013-07" db="EMBL/GenBank/DDBJ databases">
        <authorList>
            <person name="Geib S."/>
        </authorList>
    </citation>
    <scope>NUCLEOTIDE SEQUENCE</scope>
</reference>
<dbReference type="InterPro" id="IPR049165">
    <property type="entry name" value="GH39_as"/>
</dbReference>
<dbReference type="OrthoDB" id="15153at2759"/>
<dbReference type="Pfam" id="PF01229">
    <property type="entry name" value="Glyco_hydro_39"/>
    <property type="match status" value="1"/>
</dbReference>
<evidence type="ECO:0000256" key="4">
    <source>
        <dbReference type="ARBA" id="ARBA00023295"/>
    </source>
</evidence>
<protein>
    <submittedName>
        <fullName evidence="8">(Mediterranean fruit fly) hypothetical protein</fullName>
    </submittedName>
    <submittedName>
        <fullName evidence="9">Alpha-L-iduronidase</fullName>
    </submittedName>
</protein>
<feature type="chain" id="PRO_5036441931" evidence="5">
    <location>
        <begin position="24"/>
        <end position="629"/>
    </location>
</feature>
<dbReference type="FunFam" id="3.20.20.80:FF:000245">
    <property type="entry name" value="Histone H2B"/>
    <property type="match status" value="1"/>
</dbReference>
<reference evidence="9" key="2">
    <citation type="journal article" date="2014" name="BMC Genomics">
        <title>A genomic perspective to assessing quality of mass-reared SIT flies used in Mediterranean fruit fly (Ceratitis capitata) eradication in California.</title>
        <authorList>
            <person name="Calla B."/>
            <person name="Hall B."/>
            <person name="Hou S."/>
            <person name="Geib S.M."/>
        </authorList>
    </citation>
    <scope>NUCLEOTIDE SEQUENCE</scope>
</reference>
<evidence type="ECO:0000313" key="9">
    <source>
        <dbReference type="EMBL" id="JAB99170.1"/>
    </source>
</evidence>
<dbReference type="Gene3D" id="3.20.20.80">
    <property type="entry name" value="Glycosidases"/>
    <property type="match status" value="1"/>
</dbReference>
<dbReference type="PANTHER" id="PTHR12631:SF8">
    <property type="entry name" value="ALPHA-L-IDURONIDASE"/>
    <property type="match status" value="1"/>
</dbReference>
<dbReference type="InterPro" id="IPR049166">
    <property type="entry name" value="GH39_cat"/>
</dbReference>
<keyword evidence="10" id="KW-1185">Reference proteome</keyword>
<dbReference type="SUPFAM" id="SSF51011">
    <property type="entry name" value="Glycosyl hydrolase domain"/>
    <property type="match status" value="1"/>
</dbReference>
<dbReference type="KEGG" id="ccat:101461980"/>
<dbReference type="PROSITE" id="PS01027">
    <property type="entry name" value="GLYCOSYL_HYDROL_F39"/>
    <property type="match status" value="1"/>
</dbReference>
<gene>
    <name evidence="9" type="primary">IDUA</name>
    <name evidence="8" type="ORF">CCAP1982_LOCUS7059</name>
</gene>
<dbReference type="Gene3D" id="2.60.40.10">
    <property type="entry name" value="Immunoglobulins"/>
    <property type="match status" value="1"/>
</dbReference>
<keyword evidence="3" id="KW-0378">Hydrolase</keyword>
<feature type="domain" description="Alpha-L-iduronidase C-terminal" evidence="7">
    <location>
        <begin position="540"/>
        <end position="626"/>
    </location>
</feature>
<dbReference type="EMBL" id="GAMC01007385">
    <property type="protein sequence ID" value="JAB99170.1"/>
    <property type="molecule type" value="mRNA"/>
</dbReference>
<proteinExistence type="evidence at transcript level"/>
<dbReference type="InterPro" id="IPR013783">
    <property type="entry name" value="Ig-like_fold"/>
</dbReference>
<dbReference type="Pfam" id="PF21200">
    <property type="entry name" value="Glyco_hydro_39_C"/>
    <property type="match status" value="1"/>
</dbReference>
<evidence type="ECO:0000259" key="6">
    <source>
        <dbReference type="Pfam" id="PF01229"/>
    </source>
</evidence>
<evidence type="ECO:0000256" key="2">
    <source>
        <dbReference type="ARBA" id="ARBA00022729"/>
    </source>
</evidence>
<evidence type="ECO:0000259" key="7">
    <source>
        <dbReference type="Pfam" id="PF21200"/>
    </source>
</evidence>
<evidence type="ECO:0000256" key="5">
    <source>
        <dbReference type="SAM" id="SignalP"/>
    </source>
</evidence>
<dbReference type="Proteomes" id="UP000606786">
    <property type="component" value="Unassembled WGS sequence"/>
</dbReference>
<reference evidence="8" key="3">
    <citation type="submission" date="2020-11" db="EMBL/GenBank/DDBJ databases">
        <authorList>
            <person name="Whitehead M."/>
        </authorList>
    </citation>
    <scope>NUCLEOTIDE SEQUENCE</scope>
    <source>
        <strain evidence="8">EGII</strain>
    </source>
</reference>
<feature type="domain" description="Glycosyl hydrolases family 39 N-terminal catalytic" evidence="6">
    <location>
        <begin position="25"/>
        <end position="494"/>
    </location>
</feature>
<dbReference type="InterPro" id="IPR049167">
    <property type="entry name" value="GH39_C"/>
</dbReference>
<dbReference type="Gene3D" id="2.60.40.1500">
    <property type="entry name" value="Glycosyl hydrolase domain, family 39"/>
    <property type="match status" value="1"/>
</dbReference>
<evidence type="ECO:0000313" key="10">
    <source>
        <dbReference type="Proteomes" id="UP000606786"/>
    </source>
</evidence>
<feature type="signal peptide" evidence="5">
    <location>
        <begin position="1"/>
        <end position="23"/>
    </location>
</feature>
<evidence type="ECO:0000256" key="3">
    <source>
        <dbReference type="ARBA" id="ARBA00022801"/>
    </source>
</evidence>
<organism evidence="9">
    <name type="scientific">Ceratitis capitata</name>
    <name type="common">Mediterranean fruit fly</name>
    <name type="synonym">Tephritis capitata</name>
    <dbReference type="NCBI Taxonomy" id="7213"/>
    <lineage>
        <taxon>Eukaryota</taxon>
        <taxon>Metazoa</taxon>
        <taxon>Ecdysozoa</taxon>
        <taxon>Arthropoda</taxon>
        <taxon>Hexapoda</taxon>
        <taxon>Insecta</taxon>
        <taxon>Pterygota</taxon>
        <taxon>Neoptera</taxon>
        <taxon>Endopterygota</taxon>
        <taxon>Diptera</taxon>
        <taxon>Brachycera</taxon>
        <taxon>Muscomorpha</taxon>
        <taxon>Tephritoidea</taxon>
        <taxon>Tephritidae</taxon>
        <taxon>Ceratitis</taxon>
        <taxon>Ceratitis</taxon>
    </lineage>
</organism>
<evidence type="ECO:0000256" key="1">
    <source>
        <dbReference type="ARBA" id="ARBA00008875"/>
    </source>
</evidence>
<dbReference type="SUPFAM" id="SSF51445">
    <property type="entry name" value="(Trans)glycosidases"/>
    <property type="match status" value="1"/>
</dbReference>
<keyword evidence="4" id="KW-0326">Glycosidase</keyword>
<dbReference type="InterPro" id="IPR051923">
    <property type="entry name" value="Glycosyl_Hydrolase_39"/>
</dbReference>
<dbReference type="EMBL" id="CAJHJT010000012">
    <property type="protein sequence ID" value="CAD6998462.1"/>
    <property type="molecule type" value="Genomic_DNA"/>
</dbReference>
<comment type="similarity">
    <text evidence="1">Belongs to the glycosyl hydrolase 39 family.</text>
</comment>
<name>W8BD12_CERCA</name>
<keyword evidence="2 5" id="KW-0732">Signal</keyword>
<evidence type="ECO:0000313" key="8">
    <source>
        <dbReference type="EMBL" id="CAD6998462.1"/>
    </source>
</evidence>
<dbReference type="AlphaFoldDB" id="W8BD12"/>
<sequence>MFGYFLTYFTYLVILAPVQNLSCTQNETYYDLPRFWTNTGFCPAGEIGSENLRATLLSDEVQMNLIYIAALPTNAFTHVRIHWLLKLIKFVQYTPSGVPIYDFTSLDTFLMNLNDIGLYPVIEFMTDLDGILFNNLDSADFLWQDFSYQVAGHYLNLLGPHNLRKWRFETWNEPDIPNYNRLNFTAEGFIKYVLALRRGLKAVGRNQSEALNFSLRGPAGLFKSKRKHPLCWALLQSCDSQINQCPIDVLTFHRKGQGLATEVLKESAILLESIYRKYPNIKTIPIANDEADPIAGWSTPHDYYEDVRYAAQLVYIVFLHWHAKLHSAEFQYLESISHDNAFISYHPHEFSQRTLLAHFRMNKSEPLHSQFIQKPVYAALGMLSKLAPLAADIETISLGNSTDALWLLKTCSTDNNPLYLSWLLLPRENATNLGNFIFHHQLSFVPRPKEIFAYIIEILEQRKTDPAYIWRTQTGATPFPNAQERDAMRRVQASRLQASGILLSSELILNTTDLKLPWIALFRVCSSFSSVLKQPDQVIITRITIGEVFISWREATDTVHCLKTYEIWFQPEQTTEWRYISENWHLPYPSFQYAPPDSSVSGFYKIRGVDLFNGRSKFSTPVEYIETKK</sequence>
<accession>W8BD12</accession>